<protein>
    <recommendedName>
        <fullName evidence="1">Mycothiol-dependent maleylpyruvate isomerase metal-binding domain-containing protein</fullName>
    </recommendedName>
</protein>
<evidence type="ECO:0000259" key="1">
    <source>
        <dbReference type="Pfam" id="PF11716"/>
    </source>
</evidence>
<sequence>MSHSGVVASRTLADEYSTIVRSLSGPEWSAPSRCAGWSVKDLVAHTGSNFAAIVNPPEPDPNVLAPTTAEELQERLVDERRDWAPTRVADEFLSTVGPAMEVLSAMQAPEIGSAPMTLTDLGTYDSHQLSDAFAFDMWCHMYVDLLAPGGPVSRPVGDPDDAVLGAAIGWMLAGLPQMCPDVNAALGGRALGVRLTGPGGGEWTLRPGERLLTVDTGLDRSDTVIDSSAADFVLWGTTRSPWRQHVSVHGDEAYAATVLDTMDIV</sequence>
<name>A0A2I1R9B4_9ACTN</name>
<organism evidence="2 3">
    <name type="scientific">Gordonia terrae</name>
    <dbReference type="NCBI Taxonomy" id="2055"/>
    <lineage>
        <taxon>Bacteria</taxon>
        <taxon>Bacillati</taxon>
        <taxon>Actinomycetota</taxon>
        <taxon>Actinomycetes</taxon>
        <taxon>Mycobacteriales</taxon>
        <taxon>Gordoniaceae</taxon>
        <taxon>Gordonia</taxon>
    </lineage>
</organism>
<accession>A0A2I1R9B4</accession>
<evidence type="ECO:0000313" key="2">
    <source>
        <dbReference type="EMBL" id="PKZ65730.1"/>
    </source>
</evidence>
<proteinExistence type="predicted"/>
<dbReference type="SUPFAM" id="SSF109854">
    <property type="entry name" value="DinB/YfiT-like putative metalloenzymes"/>
    <property type="match status" value="1"/>
</dbReference>
<dbReference type="InterPro" id="IPR024344">
    <property type="entry name" value="MDMPI_metal-binding"/>
</dbReference>
<dbReference type="Pfam" id="PF11716">
    <property type="entry name" value="MDMPI_N"/>
    <property type="match status" value="1"/>
</dbReference>
<dbReference type="Proteomes" id="UP000234662">
    <property type="component" value="Unassembled WGS sequence"/>
</dbReference>
<dbReference type="NCBIfam" id="TIGR03083">
    <property type="entry name" value="maleylpyruvate isomerase family mycothiol-dependent enzyme"/>
    <property type="match status" value="1"/>
</dbReference>
<feature type="domain" description="Mycothiol-dependent maleylpyruvate isomerase metal-binding" evidence="1">
    <location>
        <begin position="11"/>
        <end position="110"/>
    </location>
</feature>
<gene>
    <name evidence="2" type="ORF">CYJ73_09205</name>
</gene>
<dbReference type="InterPro" id="IPR017517">
    <property type="entry name" value="Maleyloyr_isom"/>
</dbReference>
<dbReference type="EMBL" id="PKJC01000005">
    <property type="protein sequence ID" value="PKZ65730.1"/>
    <property type="molecule type" value="Genomic_DNA"/>
</dbReference>
<dbReference type="InterPro" id="IPR034660">
    <property type="entry name" value="DinB/YfiT-like"/>
</dbReference>
<comment type="caution">
    <text evidence="2">The sequence shown here is derived from an EMBL/GenBank/DDBJ whole genome shotgun (WGS) entry which is preliminary data.</text>
</comment>
<evidence type="ECO:0000313" key="3">
    <source>
        <dbReference type="Proteomes" id="UP000234662"/>
    </source>
</evidence>
<dbReference type="Gene3D" id="1.20.120.450">
    <property type="entry name" value="dinb family like domain"/>
    <property type="match status" value="1"/>
</dbReference>
<dbReference type="RefSeq" id="WP_101819921.1">
    <property type="nucleotide sequence ID" value="NZ_PKJC01000005.1"/>
</dbReference>
<dbReference type="STRING" id="2055.BCM27_24245"/>
<dbReference type="GO" id="GO:0046872">
    <property type="term" value="F:metal ion binding"/>
    <property type="evidence" value="ECO:0007669"/>
    <property type="project" value="InterPro"/>
</dbReference>
<reference evidence="2 3" key="1">
    <citation type="submission" date="2017-12" db="EMBL/GenBank/DDBJ databases">
        <title>Phylogenetic diversity of female urinary microbiome.</title>
        <authorList>
            <person name="Thomas-White K."/>
            <person name="Wolfe A.J."/>
        </authorList>
    </citation>
    <scope>NUCLEOTIDE SEQUENCE [LARGE SCALE GENOMIC DNA]</scope>
    <source>
        <strain evidence="2 3">UMB0777</strain>
    </source>
</reference>
<dbReference type="AlphaFoldDB" id="A0A2I1R9B4"/>